<dbReference type="PANTHER" id="PTHR43280:SF2">
    <property type="entry name" value="HTH-TYPE TRANSCRIPTIONAL REGULATOR EXSA"/>
    <property type="match status" value="1"/>
</dbReference>
<comment type="caution">
    <text evidence="5">The sequence shown here is derived from an EMBL/GenBank/DDBJ whole genome shotgun (WGS) entry which is preliminary data.</text>
</comment>
<reference evidence="5 6" key="1">
    <citation type="journal article" date="2015" name="Genome Announc.">
        <title>Expanding the biotechnology potential of lactobacilli through comparative genomics of 213 strains and associated genera.</title>
        <authorList>
            <person name="Sun Z."/>
            <person name="Harris H.M."/>
            <person name="McCann A."/>
            <person name="Guo C."/>
            <person name="Argimon S."/>
            <person name="Zhang W."/>
            <person name="Yang X."/>
            <person name="Jeffery I.B."/>
            <person name="Cooney J.C."/>
            <person name="Kagawa T.F."/>
            <person name="Liu W."/>
            <person name="Song Y."/>
            <person name="Salvetti E."/>
            <person name="Wrobel A."/>
            <person name="Rasinkangas P."/>
            <person name="Parkhill J."/>
            <person name="Rea M.C."/>
            <person name="O'Sullivan O."/>
            <person name="Ritari J."/>
            <person name="Douillard F.P."/>
            <person name="Paul Ross R."/>
            <person name="Yang R."/>
            <person name="Briner A.E."/>
            <person name="Felis G.E."/>
            <person name="de Vos W.M."/>
            <person name="Barrangou R."/>
            <person name="Klaenhammer T.R."/>
            <person name="Caufield P.W."/>
            <person name="Cui Y."/>
            <person name="Zhang H."/>
            <person name="O'Toole P.W."/>
        </authorList>
    </citation>
    <scope>NUCLEOTIDE SEQUENCE [LARGE SCALE GENOMIC DNA]</scope>
    <source>
        <strain evidence="5 6">DSM 19972</strain>
    </source>
</reference>
<keyword evidence="1" id="KW-0805">Transcription regulation</keyword>
<dbReference type="Proteomes" id="UP000051686">
    <property type="component" value="Unassembled WGS sequence"/>
</dbReference>
<dbReference type="Gene3D" id="1.10.10.60">
    <property type="entry name" value="Homeodomain-like"/>
    <property type="match status" value="1"/>
</dbReference>
<dbReference type="AlphaFoldDB" id="A0A0R1MKH8"/>
<evidence type="ECO:0000259" key="4">
    <source>
        <dbReference type="PROSITE" id="PS01124"/>
    </source>
</evidence>
<proteinExistence type="predicted"/>
<dbReference type="InterPro" id="IPR009057">
    <property type="entry name" value="Homeodomain-like_sf"/>
</dbReference>
<dbReference type="PRINTS" id="PR00032">
    <property type="entry name" value="HTHARAC"/>
</dbReference>
<dbReference type="GO" id="GO:0003700">
    <property type="term" value="F:DNA-binding transcription factor activity"/>
    <property type="evidence" value="ECO:0007669"/>
    <property type="project" value="InterPro"/>
</dbReference>
<gene>
    <name evidence="5" type="ORF">FD46_GL000473</name>
</gene>
<name>A0A0R1MKH8_9LACO</name>
<feature type="domain" description="HTH araC/xylS-type" evidence="4">
    <location>
        <begin position="1"/>
        <end position="56"/>
    </location>
</feature>
<protein>
    <recommendedName>
        <fullName evidence="4">HTH araC/xylS-type domain-containing protein</fullName>
    </recommendedName>
</protein>
<dbReference type="GO" id="GO:0043565">
    <property type="term" value="F:sequence-specific DNA binding"/>
    <property type="evidence" value="ECO:0007669"/>
    <property type="project" value="InterPro"/>
</dbReference>
<dbReference type="EMBL" id="AZEH01000020">
    <property type="protein sequence ID" value="KRL05722.1"/>
    <property type="molecule type" value="Genomic_DNA"/>
</dbReference>
<accession>A0A0R1MKH8</accession>
<dbReference type="PATRIC" id="fig|1423777.3.peg.494"/>
<evidence type="ECO:0000313" key="6">
    <source>
        <dbReference type="Proteomes" id="UP000051686"/>
    </source>
</evidence>
<keyword evidence="2" id="KW-0238">DNA-binding</keyword>
<dbReference type="PROSITE" id="PS01124">
    <property type="entry name" value="HTH_ARAC_FAMILY_2"/>
    <property type="match status" value="1"/>
</dbReference>
<keyword evidence="6" id="KW-1185">Reference proteome</keyword>
<dbReference type="SMART" id="SM00342">
    <property type="entry name" value="HTH_ARAC"/>
    <property type="match status" value="1"/>
</dbReference>
<dbReference type="STRING" id="1423777.FD46_GL000473"/>
<dbReference type="Pfam" id="PF12833">
    <property type="entry name" value="HTH_18"/>
    <property type="match status" value="1"/>
</dbReference>
<organism evidence="5 6">
    <name type="scientific">Liquorilactobacillus oeni DSM 19972</name>
    <dbReference type="NCBI Taxonomy" id="1423777"/>
    <lineage>
        <taxon>Bacteria</taxon>
        <taxon>Bacillati</taxon>
        <taxon>Bacillota</taxon>
        <taxon>Bacilli</taxon>
        <taxon>Lactobacillales</taxon>
        <taxon>Lactobacillaceae</taxon>
        <taxon>Liquorilactobacillus</taxon>
    </lineage>
</organism>
<dbReference type="PANTHER" id="PTHR43280">
    <property type="entry name" value="ARAC-FAMILY TRANSCRIPTIONAL REGULATOR"/>
    <property type="match status" value="1"/>
</dbReference>
<dbReference type="InterPro" id="IPR020449">
    <property type="entry name" value="Tscrpt_reg_AraC-type_HTH"/>
</dbReference>
<keyword evidence="3" id="KW-0804">Transcription</keyword>
<evidence type="ECO:0000256" key="3">
    <source>
        <dbReference type="ARBA" id="ARBA00023163"/>
    </source>
</evidence>
<evidence type="ECO:0000313" key="5">
    <source>
        <dbReference type="EMBL" id="KRL05722.1"/>
    </source>
</evidence>
<evidence type="ECO:0000256" key="1">
    <source>
        <dbReference type="ARBA" id="ARBA00023015"/>
    </source>
</evidence>
<dbReference type="InterPro" id="IPR018060">
    <property type="entry name" value="HTH_AraC"/>
</dbReference>
<dbReference type="SUPFAM" id="SSF46689">
    <property type="entry name" value="Homeodomain-like"/>
    <property type="match status" value="1"/>
</dbReference>
<sequence>MQYINYQKVKAAKKMLTDCSINVNEVAYALSFKTPTYFMRVFKKYTDMTPSEYRKTFNETPKKISKQQS</sequence>
<evidence type="ECO:0000256" key="2">
    <source>
        <dbReference type="ARBA" id="ARBA00023125"/>
    </source>
</evidence>